<name>A0A6P0HP53_9ACTN</name>
<dbReference type="AlphaFoldDB" id="A0A6P0HP53"/>
<evidence type="ECO:0000256" key="1">
    <source>
        <dbReference type="SAM" id="MobiDB-lite"/>
    </source>
</evidence>
<proteinExistence type="predicted"/>
<protein>
    <submittedName>
        <fullName evidence="3">DUF2087 domain-containing protein</fullName>
    </submittedName>
</protein>
<keyword evidence="4" id="KW-1185">Reference proteome</keyword>
<evidence type="ECO:0000259" key="2">
    <source>
        <dbReference type="Pfam" id="PF09860"/>
    </source>
</evidence>
<dbReference type="InterPro" id="IPR018656">
    <property type="entry name" value="DUF2087"/>
</dbReference>
<sequence length="117" mass="12740">MTTPDAARVLAQFLDADGALHTIPTKRRKQLVVLDHVAQAFELGVVYPEVDVNAVLRRFHPDVAALRRYLVDDGFLTREANQYWRSGGTVALDEGRGPGPGPASDVMRSGAPDDRSA</sequence>
<evidence type="ECO:0000313" key="3">
    <source>
        <dbReference type="EMBL" id="NEN80017.1"/>
    </source>
</evidence>
<organism evidence="3 4">
    <name type="scientific">Nocardioides zeae</name>
    <dbReference type="NCBI Taxonomy" id="1457234"/>
    <lineage>
        <taxon>Bacteria</taxon>
        <taxon>Bacillati</taxon>
        <taxon>Actinomycetota</taxon>
        <taxon>Actinomycetes</taxon>
        <taxon>Propionibacteriales</taxon>
        <taxon>Nocardioidaceae</taxon>
        <taxon>Nocardioides</taxon>
    </lineage>
</organism>
<feature type="region of interest" description="Disordered" evidence="1">
    <location>
        <begin position="88"/>
        <end position="117"/>
    </location>
</feature>
<feature type="domain" description="DUF2087" evidence="2">
    <location>
        <begin position="20"/>
        <end position="85"/>
    </location>
</feature>
<reference evidence="3 4" key="1">
    <citation type="journal article" date="2014" name="Int. J. Syst. Evol. Microbiol.">
        <title>Nocardioides zeae sp. nov., isolated from the stem of Zea mays.</title>
        <authorList>
            <person name="Glaeser S.P."/>
            <person name="McInroy J.A."/>
            <person name="Busse H.J."/>
            <person name="Kampfer P."/>
        </authorList>
    </citation>
    <scope>NUCLEOTIDE SEQUENCE [LARGE SCALE GENOMIC DNA]</scope>
    <source>
        <strain evidence="3 4">JCM 30728</strain>
    </source>
</reference>
<gene>
    <name evidence="3" type="ORF">G3T38_17260</name>
</gene>
<evidence type="ECO:0000313" key="4">
    <source>
        <dbReference type="Proteomes" id="UP000468687"/>
    </source>
</evidence>
<dbReference type="RefSeq" id="WP_163773593.1">
    <property type="nucleotide sequence ID" value="NZ_JAAGXA010000014.1"/>
</dbReference>
<accession>A0A6P0HP53</accession>
<dbReference type="Proteomes" id="UP000468687">
    <property type="component" value="Unassembled WGS sequence"/>
</dbReference>
<comment type="caution">
    <text evidence="3">The sequence shown here is derived from an EMBL/GenBank/DDBJ whole genome shotgun (WGS) entry which is preliminary data.</text>
</comment>
<dbReference type="EMBL" id="JAAGXA010000014">
    <property type="protein sequence ID" value="NEN80017.1"/>
    <property type="molecule type" value="Genomic_DNA"/>
</dbReference>
<dbReference type="Pfam" id="PF09860">
    <property type="entry name" value="DUF2087"/>
    <property type="match status" value="1"/>
</dbReference>